<dbReference type="Proteomes" id="UP000000449">
    <property type="component" value="Chromosome"/>
</dbReference>
<sequence>MLDLERILRKIIAYRFKKLRGDIPYELISSQRANMNRIEQGINVTSGNFVSDTLLDEYSKYFGKSKPELIFGNDAEIENTLCFMFLQVFVKIIPDVKVPDMQYPFKSEEFQDDISPDTYEKFREIFTIFGDYYRWYKIRRFEDISDKDIDVVSMFKIVWALLNKKVVSSFKVQVITEFFNDSEPKFNFNQINVKFNLWYEKYFVNSIIPEFLQKLRTDSIFKMGFLVKDLIDNFIEVDLPKSYLEDVPLEEFYLPMKNYHISFKEDISDEDIEKLSTEIVEMLTRDTSINGLDDIKRIDGEKFFTEFDFVTDESISFVDETRRVSAQSLLDSILMTPDIFDRLHDLNSKERKIPGLLTVNSQASKLFQIKVNEVYLQQIDELVRFQNIYINLIKWDELETFL</sequence>
<evidence type="ECO:0000313" key="2">
    <source>
        <dbReference type="Proteomes" id="UP000000449"/>
    </source>
</evidence>
<name>B9DU81_STRU0</name>
<gene>
    <name evidence="1" type="ordered locus">SUB0781</name>
</gene>
<protein>
    <submittedName>
        <fullName evidence="1">Uncharacterized protein</fullName>
    </submittedName>
</protein>
<dbReference type="STRING" id="218495.SUB0781"/>
<dbReference type="OrthoDB" id="2243930at2"/>
<accession>B9DU81</accession>
<reference evidence="2" key="1">
    <citation type="journal article" date="2009" name="BMC Genomics">
        <title>Evidence for niche adaptation in the genome of the bovine pathogen Streptococcus uberis.</title>
        <authorList>
            <person name="Ward P.N."/>
            <person name="Holden M.T.G."/>
            <person name="Leigh J.A."/>
            <person name="Lennard N."/>
            <person name="Bignell A."/>
            <person name="Barron A."/>
            <person name="Clark L."/>
            <person name="Quail M.A."/>
            <person name="Woodward J."/>
            <person name="Barrell B.G."/>
            <person name="Egan S.A."/>
            <person name="Field T.R."/>
            <person name="Maskell D."/>
            <person name="Kehoe M."/>
            <person name="Dowson C.G."/>
            <person name="Chanter N."/>
            <person name="Whatmore A.M."/>
            <person name="Bentley S.D."/>
            <person name="Parkhill J."/>
        </authorList>
    </citation>
    <scope>NUCLEOTIDE SEQUENCE [LARGE SCALE GENOMIC DNA]</scope>
    <source>
        <strain evidence="2">ATCC BAA-854 / 0140J</strain>
    </source>
</reference>
<organism evidence="1 2">
    <name type="scientific">Streptococcus uberis (strain ATCC BAA-854 / 0140J)</name>
    <dbReference type="NCBI Taxonomy" id="218495"/>
    <lineage>
        <taxon>Bacteria</taxon>
        <taxon>Bacillati</taxon>
        <taxon>Bacillota</taxon>
        <taxon>Bacilli</taxon>
        <taxon>Lactobacillales</taxon>
        <taxon>Streptococcaceae</taxon>
        <taxon>Streptococcus</taxon>
    </lineage>
</organism>
<keyword evidence="2" id="KW-1185">Reference proteome</keyword>
<proteinExistence type="predicted"/>
<dbReference type="KEGG" id="sub:SUB0781"/>
<dbReference type="HOGENOM" id="CLU_068459_0_0_9"/>
<dbReference type="EMBL" id="AM946015">
    <property type="protein sequence ID" value="CAR41771.1"/>
    <property type="molecule type" value="Genomic_DNA"/>
</dbReference>
<dbReference type="RefSeq" id="WP_012658298.1">
    <property type="nucleotide sequence ID" value="NC_012004.1"/>
</dbReference>
<dbReference type="AlphaFoldDB" id="B9DU81"/>
<evidence type="ECO:0000313" key="1">
    <source>
        <dbReference type="EMBL" id="CAR41771.1"/>
    </source>
</evidence>